<dbReference type="SUPFAM" id="SSF46785">
    <property type="entry name" value="Winged helix' DNA-binding domain"/>
    <property type="match status" value="1"/>
</dbReference>
<proteinExistence type="predicted"/>
<dbReference type="PANTHER" id="PTHR43537:SF24">
    <property type="entry name" value="GLUCONATE OPERON TRANSCRIPTIONAL REPRESSOR"/>
    <property type="match status" value="1"/>
</dbReference>
<keyword evidence="2" id="KW-0238">DNA-binding</keyword>
<dbReference type="GO" id="GO:0003700">
    <property type="term" value="F:DNA-binding transcription factor activity"/>
    <property type="evidence" value="ECO:0007669"/>
    <property type="project" value="InterPro"/>
</dbReference>
<dbReference type="Pfam" id="PF07729">
    <property type="entry name" value="FCD"/>
    <property type="match status" value="1"/>
</dbReference>
<dbReference type="InterPro" id="IPR000524">
    <property type="entry name" value="Tscrpt_reg_HTH_GntR"/>
</dbReference>
<sequence length="238" mass="28017">MERKEDQPDFEPIVTVTRAEIVEQRIREYLKKRKLKPGDSIPKETELAESLGVSRNVIREALSRFRMLGMIESRKKRGMILTKPDIMNGFERVLDPHLLDRSTLLDIFEMRLVLEMGLSELLFIKKTQKDISTLERIVNNAPKLQDVRFKLEHEVEFHSKLYEITGNETLHRFQQLLLPIFQFVTQEEAHLKKPPRTGIVDHPQLVKILKTGTPLEFRQGMYNHLEPHFEWIAAQKKI</sequence>
<evidence type="ECO:0000256" key="2">
    <source>
        <dbReference type="ARBA" id="ARBA00023125"/>
    </source>
</evidence>
<dbReference type="InterPro" id="IPR036388">
    <property type="entry name" value="WH-like_DNA-bd_sf"/>
</dbReference>
<dbReference type="InterPro" id="IPR036390">
    <property type="entry name" value="WH_DNA-bd_sf"/>
</dbReference>
<dbReference type="AlphaFoldDB" id="A0AA49GIX8"/>
<dbReference type="SMART" id="SM00895">
    <property type="entry name" value="FCD"/>
    <property type="match status" value="1"/>
</dbReference>
<evidence type="ECO:0000259" key="4">
    <source>
        <dbReference type="PROSITE" id="PS50949"/>
    </source>
</evidence>
<dbReference type="PRINTS" id="PR00035">
    <property type="entry name" value="HTHGNTR"/>
</dbReference>
<organism evidence="5">
    <name type="scientific">Roseihalotalea indica</name>
    <dbReference type="NCBI Taxonomy" id="2867963"/>
    <lineage>
        <taxon>Bacteria</taxon>
        <taxon>Pseudomonadati</taxon>
        <taxon>Bacteroidota</taxon>
        <taxon>Cytophagia</taxon>
        <taxon>Cytophagales</taxon>
        <taxon>Catalimonadaceae</taxon>
        <taxon>Roseihalotalea</taxon>
    </lineage>
</organism>
<reference evidence="5" key="2">
    <citation type="journal article" date="2024" name="Antonie Van Leeuwenhoek">
        <title>Roseihalotalea indica gen. nov., sp. nov., a halophilic Bacteroidetes from mesopelagic Southwest Indian Ocean with higher carbohydrate metabolic potential.</title>
        <authorList>
            <person name="Chen B."/>
            <person name="Zhang M."/>
            <person name="Lin D."/>
            <person name="Ye J."/>
            <person name="Tang K."/>
        </authorList>
    </citation>
    <scope>NUCLEOTIDE SEQUENCE</scope>
    <source>
        <strain evidence="5">TK19036</strain>
    </source>
</reference>
<reference evidence="5" key="1">
    <citation type="journal article" date="2023" name="Comput. Struct. Biotechnol. J.">
        <title>Discovery of a novel marine Bacteroidetes with a rich repertoire of carbohydrate-active enzymes.</title>
        <authorList>
            <person name="Chen B."/>
            <person name="Liu G."/>
            <person name="Chen Q."/>
            <person name="Wang H."/>
            <person name="Liu L."/>
            <person name="Tang K."/>
        </authorList>
    </citation>
    <scope>NUCLEOTIDE SEQUENCE</scope>
    <source>
        <strain evidence="5">TK19036</strain>
    </source>
</reference>
<feature type="domain" description="HTH gntR-type" evidence="4">
    <location>
        <begin position="16"/>
        <end position="84"/>
    </location>
</feature>
<evidence type="ECO:0000256" key="3">
    <source>
        <dbReference type="ARBA" id="ARBA00023163"/>
    </source>
</evidence>
<dbReference type="CDD" id="cd07377">
    <property type="entry name" value="WHTH_GntR"/>
    <property type="match status" value="1"/>
</dbReference>
<keyword evidence="1" id="KW-0805">Transcription regulation</keyword>
<gene>
    <name evidence="5" type="ORF">K4G66_19210</name>
</gene>
<dbReference type="InterPro" id="IPR008920">
    <property type="entry name" value="TF_FadR/GntR_C"/>
</dbReference>
<dbReference type="PROSITE" id="PS50949">
    <property type="entry name" value="HTH_GNTR"/>
    <property type="match status" value="1"/>
</dbReference>
<dbReference type="EMBL" id="CP120682">
    <property type="protein sequence ID" value="WKN34506.1"/>
    <property type="molecule type" value="Genomic_DNA"/>
</dbReference>
<dbReference type="SUPFAM" id="SSF48008">
    <property type="entry name" value="GntR ligand-binding domain-like"/>
    <property type="match status" value="1"/>
</dbReference>
<dbReference type="GO" id="GO:0003677">
    <property type="term" value="F:DNA binding"/>
    <property type="evidence" value="ECO:0007669"/>
    <property type="project" value="UniProtKB-KW"/>
</dbReference>
<dbReference type="SMART" id="SM00345">
    <property type="entry name" value="HTH_GNTR"/>
    <property type="match status" value="1"/>
</dbReference>
<keyword evidence="3" id="KW-0804">Transcription</keyword>
<dbReference type="PANTHER" id="PTHR43537">
    <property type="entry name" value="TRANSCRIPTIONAL REGULATOR, GNTR FAMILY"/>
    <property type="match status" value="1"/>
</dbReference>
<dbReference type="Pfam" id="PF00392">
    <property type="entry name" value="GntR"/>
    <property type="match status" value="1"/>
</dbReference>
<name>A0AA49GIX8_9BACT</name>
<dbReference type="Gene3D" id="1.20.120.530">
    <property type="entry name" value="GntR ligand-binding domain-like"/>
    <property type="match status" value="1"/>
</dbReference>
<dbReference type="Gene3D" id="1.10.10.10">
    <property type="entry name" value="Winged helix-like DNA-binding domain superfamily/Winged helix DNA-binding domain"/>
    <property type="match status" value="1"/>
</dbReference>
<evidence type="ECO:0000256" key="1">
    <source>
        <dbReference type="ARBA" id="ARBA00023015"/>
    </source>
</evidence>
<dbReference type="InterPro" id="IPR011711">
    <property type="entry name" value="GntR_C"/>
</dbReference>
<evidence type="ECO:0000313" key="5">
    <source>
        <dbReference type="EMBL" id="WKN34506.1"/>
    </source>
</evidence>
<accession>A0AA49GIX8</accession>
<protein>
    <submittedName>
        <fullName evidence="5">GntR family transcriptional regulator</fullName>
    </submittedName>
</protein>